<keyword evidence="3" id="KW-1185">Reference proteome</keyword>
<evidence type="ECO:0000256" key="1">
    <source>
        <dbReference type="SAM" id="MobiDB-lite"/>
    </source>
</evidence>
<gene>
    <name evidence="2" type="ORF">ZC08_012</name>
</gene>
<evidence type="ECO:0000313" key="3">
    <source>
        <dbReference type="Proteomes" id="UP000225746"/>
    </source>
</evidence>
<organism evidence="2 3">
    <name type="scientific">Pseudomonas phage ZC08</name>
    <dbReference type="NCBI Taxonomy" id="1622116"/>
    <lineage>
        <taxon>Viruses</taxon>
        <taxon>Duplodnaviria</taxon>
        <taxon>Heunggongvirae</taxon>
        <taxon>Uroviricota</taxon>
        <taxon>Caudoviricetes</taxon>
        <taxon>Schitoviridae</taxon>
        <taxon>Zicotriavirus</taxon>
        <taxon>Zicotriavirus ZC08</taxon>
    </lineage>
</organism>
<name>A0A1L2C9G7_9CAUD</name>
<dbReference type="EMBL" id="KU356691">
    <property type="protein sequence ID" value="AMD43544.1"/>
    <property type="molecule type" value="Genomic_DNA"/>
</dbReference>
<feature type="compositionally biased region" description="Low complexity" evidence="1">
    <location>
        <begin position="222"/>
        <end position="238"/>
    </location>
</feature>
<evidence type="ECO:0008006" key="4">
    <source>
        <dbReference type="Google" id="ProtNLM"/>
    </source>
</evidence>
<evidence type="ECO:0000313" key="2">
    <source>
        <dbReference type="EMBL" id="AMD43544.1"/>
    </source>
</evidence>
<dbReference type="Proteomes" id="UP000225746">
    <property type="component" value="Segment"/>
</dbReference>
<proteinExistence type="predicted"/>
<feature type="region of interest" description="Disordered" evidence="1">
    <location>
        <begin position="214"/>
        <end position="244"/>
    </location>
</feature>
<sequence length="244" mass="27224">MSLLKKLNTGGKDVEQAKDTLGGGSFIRESNIYIAEIVVAYLTESQNGATAVNFEFKMEDGNNYRETIYVSNRDGETFYSKDGKKYPLPGFTTVDNICMIATEKGLAEQETEDKTLMLWDFESGKEIPREVPVLVELTGQSVALGILHVKENKTAKNESTGKYEPINEARELNTISAVFHPEAKVTVNEAMEGRDPAFWDAWLKRNEGRLVDKYKEVQQRGSRASSKASTSSSAPARKSMFKKD</sequence>
<protein>
    <recommendedName>
        <fullName evidence="4">Single-stranded DNA-binding protein</fullName>
    </recommendedName>
</protein>
<accession>A0A1L2C9G7</accession>
<reference evidence="2 3" key="1">
    <citation type="journal article" date="2017" name="BMC Genomics">
        <title>Three novel Pseudomonas phages isolated from composting provide insights into the evolution and diversity of tailed phages.</title>
        <authorList>
            <person name="Amgarten D."/>
            <person name="Martins L.F."/>
            <person name="Lombardi K.C."/>
            <person name="Antunes L.P."/>
            <person name="de Souza A.P.S."/>
            <person name="Nicastro G.G."/>
            <person name="Kitajima E.W."/>
            <person name="Quaggio R.B."/>
            <person name="Upton C."/>
            <person name="Setubal J.C."/>
            <person name="da Silva A.M."/>
        </authorList>
    </citation>
    <scope>NUCLEOTIDE SEQUENCE [LARGE SCALE GENOMIC DNA]</scope>
</reference>